<reference evidence="1 2" key="2">
    <citation type="submission" date="2014-09" db="EMBL/GenBank/DDBJ databases">
        <authorList>
            <consortium name="NBRP consortium"/>
            <person name="Sawabe T."/>
            <person name="Meirelles P."/>
            <person name="Nakanishi M."/>
            <person name="Sayaka M."/>
            <person name="Hattori M."/>
            <person name="Ohkuma M."/>
        </authorList>
    </citation>
    <scope>NUCLEOTIDE SEQUENCE [LARGE SCALE GENOMIC DNA]</scope>
    <source>
        <strain evidence="1 2">JCM 19240</strain>
    </source>
</reference>
<dbReference type="SUPFAM" id="SSF56281">
    <property type="entry name" value="Metallo-hydrolase/oxidoreductase"/>
    <property type="match status" value="1"/>
</dbReference>
<organism evidence="1 2">
    <name type="scientific">Vibrio maritimus</name>
    <dbReference type="NCBI Taxonomy" id="990268"/>
    <lineage>
        <taxon>Bacteria</taxon>
        <taxon>Pseudomonadati</taxon>
        <taxon>Pseudomonadota</taxon>
        <taxon>Gammaproteobacteria</taxon>
        <taxon>Vibrionales</taxon>
        <taxon>Vibrionaceae</taxon>
        <taxon>Vibrio</taxon>
    </lineage>
</organism>
<dbReference type="Proteomes" id="UP000029224">
    <property type="component" value="Unassembled WGS sequence"/>
</dbReference>
<dbReference type="Gene3D" id="3.60.15.10">
    <property type="entry name" value="Ribonuclease Z/Hydroxyacylglutathione hydrolase-like"/>
    <property type="match status" value="1"/>
</dbReference>
<accession>A0A090T558</accession>
<dbReference type="GO" id="GO:0016787">
    <property type="term" value="F:hydrolase activity"/>
    <property type="evidence" value="ECO:0007669"/>
    <property type="project" value="UniProtKB-KW"/>
</dbReference>
<evidence type="ECO:0000313" key="2">
    <source>
        <dbReference type="Proteomes" id="UP000029224"/>
    </source>
</evidence>
<protein>
    <submittedName>
        <fullName evidence="1">Zn-dependent hydrolase</fullName>
    </submittedName>
</protein>
<dbReference type="InterPro" id="IPR036866">
    <property type="entry name" value="RibonucZ/Hydroxyglut_hydro"/>
</dbReference>
<evidence type="ECO:0000313" key="1">
    <source>
        <dbReference type="EMBL" id="GAL35100.1"/>
    </source>
</evidence>
<keyword evidence="2" id="KW-1185">Reference proteome</keyword>
<dbReference type="EMBL" id="BBMT01000006">
    <property type="protein sequence ID" value="GAL35100.1"/>
    <property type="molecule type" value="Genomic_DNA"/>
</dbReference>
<dbReference type="AlphaFoldDB" id="A0A090T558"/>
<comment type="caution">
    <text evidence="1">The sequence shown here is derived from an EMBL/GenBank/DDBJ whole genome shotgun (WGS) entry which is preliminary data.</text>
</comment>
<proteinExistence type="predicted"/>
<reference evidence="1 2" key="1">
    <citation type="submission" date="2014-09" db="EMBL/GenBank/DDBJ databases">
        <title>Vibrio maritimus JCM 19240. (C210) whole genome shotgun sequence.</title>
        <authorList>
            <person name="Sawabe T."/>
            <person name="Meirelles P."/>
            <person name="Nakanishi M."/>
            <person name="Sayaka M."/>
            <person name="Hattori M."/>
            <person name="Ohkuma M."/>
        </authorList>
    </citation>
    <scope>NUCLEOTIDE SEQUENCE [LARGE SCALE GENOMIC DNA]</scope>
    <source>
        <strain evidence="1 2">JCM 19240</strain>
    </source>
</reference>
<keyword evidence="1" id="KW-0378">Hydrolase</keyword>
<name>A0A090T558_9VIBR</name>
<sequence>MKALTGADIVSSEQPKAWYAGIDGVAMHLTDLVLAWYMANRMGKPKRNLWYRRKLKVDHAVVDGDTLPHFDDWQVLTTPGHTDRDISVYNAKQSTVYVADLMVEVKQRLIAPFPVFHPNQYRNSIDKIYNLNAEQVLLAHRGPVSFDEKAKQHILETAPRRPVTHWRVTKIKLKSLVKSLLARG</sequence>
<gene>
    <name evidence="1" type="ORF">JCM19240_3470</name>
</gene>